<dbReference type="EMBL" id="LGFD01000005">
    <property type="protein sequence ID" value="KUK18270.1"/>
    <property type="molecule type" value="Genomic_DNA"/>
</dbReference>
<sequence length="89" mass="10287">MLKILLINFVKLSEVVYIVQININFGNTIYSCSSCSDSMKFPKIRVVASRQGELEPREFVVYGLHYRELVKLPLPTNLDYRACQLFKQG</sequence>
<protein>
    <submittedName>
        <fullName evidence="1">Uncharacterized protein</fullName>
    </submittedName>
</protein>
<dbReference type="Proteomes" id="UP000053911">
    <property type="component" value="Unassembled WGS sequence"/>
</dbReference>
<dbReference type="AlphaFoldDB" id="A0A101ENM9"/>
<name>A0A101ENM9_9EURY</name>
<comment type="caution">
    <text evidence="1">The sequence shown here is derived from an EMBL/GenBank/DDBJ whole genome shotgun (WGS) entry which is preliminary data.</text>
</comment>
<organism evidence="1 2">
    <name type="scientific">Thermococcus sibiricus</name>
    <dbReference type="NCBI Taxonomy" id="172049"/>
    <lineage>
        <taxon>Archaea</taxon>
        <taxon>Methanobacteriati</taxon>
        <taxon>Methanobacteriota</taxon>
        <taxon>Thermococci</taxon>
        <taxon>Thermococcales</taxon>
        <taxon>Thermococcaceae</taxon>
        <taxon>Thermococcus</taxon>
    </lineage>
</organism>
<reference evidence="2" key="1">
    <citation type="journal article" date="2015" name="MBio">
        <title>Genome-Resolved Metagenomic Analysis Reveals Roles for Candidate Phyla and Other Microbial Community Members in Biogeochemical Transformations in Oil Reservoirs.</title>
        <authorList>
            <person name="Hu P."/>
            <person name="Tom L."/>
            <person name="Singh A."/>
            <person name="Thomas B.C."/>
            <person name="Baker B.J."/>
            <person name="Piceno Y.M."/>
            <person name="Andersen G.L."/>
            <person name="Banfield J.F."/>
        </authorList>
    </citation>
    <scope>NUCLEOTIDE SEQUENCE [LARGE SCALE GENOMIC DNA]</scope>
</reference>
<dbReference type="PROSITE" id="PS51257">
    <property type="entry name" value="PROKAR_LIPOPROTEIN"/>
    <property type="match status" value="1"/>
</dbReference>
<evidence type="ECO:0000313" key="1">
    <source>
        <dbReference type="EMBL" id="KUK18270.1"/>
    </source>
</evidence>
<proteinExistence type="predicted"/>
<evidence type="ECO:0000313" key="2">
    <source>
        <dbReference type="Proteomes" id="UP000053911"/>
    </source>
</evidence>
<dbReference type="PATRIC" id="fig|172049.5.peg.930"/>
<accession>A0A101ENM9</accession>
<gene>
    <name evidence="1" type="ORF">XD54_0361</name>
</gene>